<protein>
    <recommendedName>
        <fullName evidence="3">Tubulin-specific chaperone A</fullName>
    </recommendedName>
</protein>
<name>A0A8K0JHY4_9TREE</name>
<evidence type="ECO:0000256" key="1">
    <source>
        <dbReference type="ARBA" id="ARBA00006806"/>
    </source>
</evidence>
<dbReference type="PANTHER" id="PTHR21500">
    <property type="entry name" value="TUBULIN-SPECIFIC CHAPERONE A"/>
    <property type="match status" value="1"/>
</dbReference>
<organism evidence="4 5">
    <name type="scientific">Filobasidium floriforme</name>
    <dbReference type="NCBI Taxonomy" id="5210"/>
    <lineage>
        <taxon>Eukaryota</taxon>
        <taxon>Fungi</taxon>
        <taxon>Dikarya</taxon>
        <taxon>Basidiomycota</taxon>
        <taxon>Agaricomycotina</taxon>
        <taxon>Tremellomycetes</taxon>
        <taxon>Filobasidiales</taxon>
        <taxon>Filobasidiaceae</taxon>
        <taxon>Filobasidium</taxon>
    </lineage>
</organism>
<reference evidence="4" key="1">
    <citation type="submission" date="2020-04" db="EMBL/GenBank/DDBJ databases">
        <title>Analysis of mating type loci in Filobasidium floriforme.</title>
        <authorList>
            <person name="Nowrousian M."/>
        </authorList>
    </citation>
    <scope>NUCLEOTIDE SEQUENCE</scope>
    <source>
        <strain evidence="4">CBS 6242</strain>
    </source>
</reference>
<dbReference type="GO" id="GO:0007023">
    <property type="term" value="P:post-chaperonin tubulin folding pathway"/>
    <property type="evidence" value="ECO:0007669"/>
    <property type="project" value="UniProtKB-UniRule"/>
</dbReference>
<dbReference type="SUPFAM" id="SSF46988">
    <property type="entry name" value="Tubulin chaperone cofactor A"/>
    <property type="match status" value="1"/>
</dbReference>
<dbReference type="Gene3D" id="1.20.58.90">
    <property type="match status" value="1"/>
</dbReference>
<evidence type="ECO:0000256" key="2">
    <source>
        <dbReference type="ARBA" id="ARBA00023186"/>
    </source>
</evidence>
<gene>
    <name evidence="4" type="ORF">FFLO_04944</name>
</gene>
<evidence type="ECO:0000313" key="5">
    <source>
        <dbReference type="Proteomes" id="UP000812966"/>
    </source>
</evidence>
<evidence type="ECO:0000256" key="3">
    <source>
        <dbReference type="RuleBase" id="RU364030"/>
    </source>
</evidence>
<keyword evidence="3" id="KW-0493">Microtubule</keyword>
<accession>A0A8K0JHY4</accession>
<dbReference type="GO" id="GO:0048487">
    <property type="term" value="F:beta-tubulin binding"/>
    <property type="evidence" value="ECO:0007669"/>
    <property type="project" value="InterPro"/>
</dbReference>
<dbReference type="AlphaFoldDB" id="A0A8K0JHY4"/>
<keyword evidence="3" id="KW-0206">Cytoskeleton</keyword>
<keyword evidence="5" id="KW-1185">Reference proteome</keyword>
<proteinExistence type="inferred from homology"/>
<dbReference type="Pfam" id="PF02970">
    <property type="entry name" value="TBCA"/>
    <property type="match status" value="1"/>
</dbReference>
<dbReference type="InterPro" id="IPR036126">
    <property type="entry name" value="TBCA_sf"/>
</dbReference>
<dbReference type="OrthoDB" id="296187at2759"/>
<keyword evidence="2 3" id="KW-0143">Chaperone</keyword>
<comment type="caution">
    <text evidence="4">The sequence shown here is derived from an EMBL/GenBank/DDBJ whole genome shotgun (WGS) entry which is preliminary data.</text>
</comment>
<sequence length="119" mass="13317">MSDSVKQITRQLTIKTGSLKRLAKEVDLYKKEYAEQSHVVERLSSANGDEWELKNARKVLKDCEQMLAPSQERVKEAFDDLSALVEDTAEEEEIVSTAEYGKAKELLGQIDVSGGQALE</sequence>
<dbReference type="InterPro" id="IPR004226">
    <property type="entry name" value="TBCA"/>
</dbReference>
<dbReference type="PANTHER" id="PTHR21500:SF0">
    <property type="entry name" value="TUBULIN-SPECIFIC CHAPERONE A"/>
    <property type="match status" value="1"/>
</dbReference>
<dbReference type="Proteomes" id="UP000812966">
    <property type="component" value="Unassembled WGS sequence"/>
</dbReference>
<comment type="subunit">
    <text evidence="3">Supercomplex made of cofactors A to E. Cofactors A and D function by capturing and stabilizing tubulin in a quasi-native conformation. Cofactor E binds to the cofactor D-tubulin complex; interaction with cofactor C then causes the release of tubulin polypeptides that are committed to the native state.</text>
</comment>
<dbReference type="EMBL" id="JABELV010000114">
    <property type="protein sequence ID" value="KAG7530581.1"/>
    <property type="molecule type" value="Genomic_DNA"/>
</dbReference>
<dbReference type="GO" id="GO:0005829">
    <property type="term" value="C:cytosol"/>
    <property type="evidence" value="ECO:0007669"/>
    <property type="project" value="TreeGrafter"/>
</dbReference>
<dbReference type="GO" id="GO:0005874">
    <property type="term" value="C:microtubule"/>
    <property type="evidence" value="ECO:0007669"/>
    <property type="project" value="UniProtKB-KW"/>
</dbReference>
<comment type="subcellular location">
    <subcellularLocation>
        <location evidence="3">Cytoplasm</location>
        <location evidence="3">Cytoskeleton</location>
    </subcellularLocation>
</comment>
<comment type="similarity">
    <text evidence="1 3">Belongs to the TBCA family.</text>
</comment>
<evidence type="ECO:0000313" key="4">
    <source>
        <dbReference type="EMBL" id="KAG7530581.1"/>
    </source>
</evidence>
<dbReference type="GO" id="GO:0007021">
    <property type="term" value="P:tubulin complex assembly"/>
    <property type="evidence" value="ECO:0007669"/>
    <property type="project" value="UniProtKB-UniRule"/>
</dbReference>
<keyword evidence="3" id="KW-0963">Cytoplasm</keyword>